<dbReference type="Pfam" id="PF13349">
    <property type="entry name" value="DUF4097"/>
    <property type="match status" value="1"/>
</dbReference>
<evidence type="ECO:0000259" key="2">
    <source>
        <dbReference type="Pfam" id="PF13349"/>
    </source>
</evidence>
<dbReference type="RefSeq" id="WP_238317201.1">
    <property type="nucleotide sequence ID" value="NZ_BQKV01000053.1"/>
</dbReference>
<reference evidence="3" key="1">
    <citation type="journal article" date="2022" name="Int. J. Syst. Evol. Microbiol.">
        <title>Genome-based, phenotypic and chemotaxonomic classification of Faecalibacterium strains: proposal of three novel species Faecalibacterium duncaniae sp. nov., Faecalibacterium hattorii sp. nov. and Faecalibacterium gallinarum sp. nov. .</title>
        <authorList>
            <person name="Sakamoto M."/>
            <person name="Sakurai N."/>
            <person name="Tanno H."/>
            <person name="Iino T."/>
            <person name="Ohkuma M."/>
            <person name="Endo A."/>
        </authorList>
    </citation>
    <scope>NUCLEOTIDE SEQUENCE</scope>
    <source>
        <strain evidence="3">JCM 17207</strain>
    </source>
</reference>
<feature type="signal peptide" evidence="1">
    <location>
        <begin position="1"/>
        <end position="27"/>
    </location>
</feature>
<evidence type="ECO:0000313" key="4">
    <source>
        <dbReference type="Proteomes" id="UP001055185"/>
    </source>
</evidence>
<gene>
    <name evidence="3" type="ORF">JCM17207_16160</name>
</gene>
<evidence type="ECO:0000256" key="1">
    <source>
        <dbReference type="SAM" id="SignalP"/>
    </source>
</evidence>
<accession>A0AA37IZ39</accession>
<proteinExistence type="predicted"/>
<dbReference type="EMBL" id="BQKV01000053">
    <property type="protein sequence ID" value="GJN64991.1"/>
    <property type="molecule type" value="Genomic_DNA"/>
</dbReference>
<dbReference type="AlphaFoldDB" id="A0AA37IZ39"/>
<name>A0AA37IZ39_9FIRM</name>
<dbReference type="Gene3D" id="2.160.20.120">
    <property type="match status" value="1"/>
</dbReference>
<dbReference type="Proteomes" id="UP001055185">
    <property type="component" value="Unassembled WGS sequence"/>
</dbReference>
<feature type="chain" id="PRO_5041261820" description="DUF4097 domain-containing protein" evidence="1">
    <location>
        <begin position="28"/>
        <end position="260"/>
    </location>
</feature>
<sequence>MSKWSAKCLGMVAAMGILAGASLPVSAAETEAMARQYETAQTVKAVVIDAENTDLVIQKGKGNKVQVDGSADPYGTYEYSFALKDGVLSIQVESLEGEEVEDWGFERAIVVSVEGAGKNARTFIWDNQVTVTLPDRLYDRIEVESENGSIEIGEIEAEQISLEGDNGDITLTGTAGKEIAAHTQNGDVVLEEPDGMQYDCTTKNGDIKATLTGTRADYQIATKGKMRLSGLWGDEKDAGAEKIPAKFETENGYIEVHFAG</sequence>
<feature type="domain" description="DUF4097" evidence="2">
    <location>
        <begin position="44"/>
        <end position="212"/>
    </location>
</feature>
<keyword evidence="1" id="KW-0732">Signal</keyword>
<comment type="caution">
    <text evidence="3">The sequence shown here is derived from an EMBL/GenBank/DDBJ whole genome shotgun (WGS) entry which is preliminary data.</text>
</comment>
<evidence type="ECO:0000313" key="3">
    <source>
        <dbReference type="EMBL" id="GJN64991.1"/>
    </source>
</evidence>
<keyword evidence="4" id="KW-1185">Reference proteome</keyword>
<dbReference type="InterPro" id="IPR025164">
    <property type="entry name" value="Toastrack_DUF4097"/>
</dbReference>
<organism evidence="3 4">
    <name type="scientific">Faecalibacterium gallinarum</name>
    <dbReference type="NCBI Taxonomy" id="2903556"/>
    <lineage>
        <taxon>Bacteria</taxon>
        <taxon>Bacillati</taxon>
        <taxon>Bacillota</taxon>
        <taxon>Clostridia</taxon>
        <taxon>Eubacteriales</taxon>
        <taxon>Oscillospiraceae</taxon>
        <taxon>Faecalibacterium</taxon>
    </lineage>
</organism>
<protein>
    <recommendedName>
        <fullName evidence="2">DUF4097 domain-containing protein</fullName>
    </recommendedName>
</protein>